<comment type="caution">
    <text evidence="2">The sequence shown here is derived from an EMBL/GenBank/DDBJ whole genome shotgun (WGS) entry which is preliminary data.</text>
</comment>
<dbReference type="GeneID" id="40306900"/>
<dbReference type="RefSeq" id="XP_029216530.1">
    <property type="nucleotide sequence ID" value="XM_029360554.1"/>
</dbReference>
<dbReference type="Proteomes" id="UP000224006">
    <property type="component" value="Chromosome X"/>
</dbReference>
<organism evidence="2 3">
    <name type="scientific">Besnoitia besnoiti</name>
    <name type="common">Apicomplexan protozoan</name>
    <dbReference type="NCBI Taxonomy" id="94643"/>
    <lineage>
        <taxon>Eukaryota</taxon>
        <taxon>Sar</taxon>
        <taxon>Alveolata</taxon>
        <taxon>Apicomplexa</taxon>
        <taxon>Conoidasida</taxon>
        <taxon>Coccidia</taxon>
        <taxon>Eucoccidiorida</taxon>
        <taxon>Eimeriorina</taxon>
        <taxon>Sarcocystidae</taxon>
        <taxon>Besnoitia</taxon>
    </lineage>
</organism>
<sequence length="878" mass="95313">MEAGSPTRPSDSRGCFGFAQDASFRSASDLLPAASLPRLPLADFLPGDEQVSWRAVSACAQEDFQPEEERRRQKNALLDASIASMSALLQFRFRVFWSFLCHSASLRSSLLSFLAHAARPQDFPAEFCDALVCPSRAADCAGEGGPRSQAETEEEDAAAVAEEDRKLRVLRRLTLLVWHRASRRQCPRSGASLSPSLFSEILLRPASPQPEEPVACRRRSGLQDDEGRAPLVSVEGLMAFAVAFERTDAALTAETVRGFWSECGEQWGHGGEVARLRAAAMHALAKTREALAACAASEDAPVMIISAEDAAAGACSSPAVLRAWTAQAVGALWRLVDALATLRAFSRFFPDAAVAAVWKANPSDFRAQVGGRRETGGGNAVLRAMRCEDEPDSSALLNELESLYRVLMLPPWLPLWEAPWSPPALRLALGRARSLLCACLLGGVAALNGFSHLLAARRGRDARARVDTRGGDRRAGRRGRGSSATEEGEKEGGGEWWCSGRDRARGRPRAPAGASRTPAEVDWLPEAFEGFTHWALAFHELCDSGSPFWAARDMRRAGLLRLLAAWREAAPHLDEERIRHIEEALCPRSERHKEPQPSVAGASAHSAARESEERRDSEAGVRGEKAVERQLCPEDAEKVDLIRGVLSEEGLGAGFVYLALLYCRGDAEQTLNLLVDGSAPPLLQHVDRALSLRKAAAFLAEREAKRSQGAAARAESLERDVQLNAQILSIVDARAREKEAHARAALMHRQLQAEEGVEIATLDSDEDLGSELSAASFLSFSRNRSLADSGEDESDEEEPDAADAPGVASREAHSKPRPEGKAAEGNRGRPSRRGGFGRGGPVKGQTLQARRKEENKARHGNHSRKSGHLAKMRRGMIF</sequence>
<accession>A0A2A9M8A3</accession>
<dbReference type="VEuPathDB" id="ToxoDB:BESB_018390"/>
<protein>
    <submittedName>
        <fullName evidence="2">Uncharacterized protein</fullName>
    </submittedName>
</protein>
<evidence type="ECO:0000313" key="3">
    <source>
        <dbReference type="Proteomes" id="UP000224006"/>
    </source>
</evidence>
<reference evidence="2 3" key="1">
    <citation type="submission" date="2017-09" db="EMBL/GenBank/DDBJ databases">
        <title>Genome sequencing of Besnoitia besnoiti strain Bb-Ger1.</title>
        <authorList>
            <person name="Schares G."/>
            <person name="Venepally P."/>
            <person name="Lorenzi H.A."/>
        </authorList>
    </citation>
    <scope>NUCLEOTIDE SEQUENCE [LARGE SCALE GENOMIC DNA]</scope>
    <source>
        <strain evidence="2 3">Bb-Ger1</strain>
    </source>
</reference>
<gene>
    <name evidence="2" type="ORF">BESB_018390</name>
</gene>
<feature type="compositionally biased region" description="Basic residues" evidence="1">
    <location>
        <begin position="858"/>
        <end position="878"/>
    </location>
</feature>
<dbReference type="OrthoDB" id="332830at2759"/>
<feature type="compositionally biased region" description="Basic and acidic residues" evidence="1">
    <location>
        <begin position="464"/>
        <end position="474"/>
    </location>
</feature>
<feature type="region of interest" description="Disordered" evidence="1">
    <location>
        <begin position="587"/>
        <end position="626"/>
    </location>
</feature>
<feature type="compositionally biased region" description="Basic and acidic residues" evidence="1">
    <location>
        <begin position="810"/>
        <end position="827"/>
    </location>
</feature>
<dbReference type="AlphaFoldDB" id="A0A2A9M8A3"/>
<feature type="region of interest" description="Disordered" evidence="1">
    <location>
        <begin position="464"/>
        <end position="502"/>
    </location>
</feature>
<feature type="compositionally biased region" description="Acidic residues" evidence="1">
    <location>
        <begin position="789"/>
        <end position="801"/>
    </location>
</feature>
<feature type="compositionally biased region" description="Basic and acidic residues" evidence="1">
    <location>
        <begin position="607"/>
        <end position="626"/>
    </location>
</feature>
<feature type="region of interest" description="Disordered" evidence="1">
    <location>
        <begin position="782"/>
        <end position="878"/>
    </location>
</feature>
<evidence type="ECO:0000256" key="1">
    <source>
        <dbReference type="SAM" id="MobiDB-lite"/>
    </source>
</evidence>
<proteinExistence type="predicted"/>
<evidence type="ECO:0000313" key="2">
    <source>
        <dbReference type="EMBL" id="PFH32521.1"/>
    </source>
</evidence>
<keyword evidence="3" id="KW-1185">Reference proteome</keyword>
<dbReference type="EMBL" id="NWUJ01000011">
    <property type="protein sequence ID" value="PFH32521.1"/>
    <property type="molecule type" value="Genomic_DNA"/>
</dbReference>
<dbReference type="KEGG" id="bbes:BESB_018390"/>
<name>A0A2A9M8A3_BESBE</name>